<gene>
    <name evidence="2" type="ORF">K469DRAFT_706658</name>
</gene>
<proteinExistence type="predicted"/>
<evidence type="ECO:0000313" key="3">
    <source>
        <dbReference type="Proteomes" id="UP000800200"/>
    </source>
</evidence>
<accession>A0A6A6E418</accession>
<protein>
    <submittedName>
        <fullName evidence="2">Uncharacterized protein</fullName>
    </submittedName>
</protein>
<evidence type="ECO:0000256" key="1">
    <source>
        <dbReference type="SAM" id="MobiDB-lite"/>
    </source>
</evidence>
<dbReference type="AlphaFoldDB" id="A0A6A6E418"/>
<organism evidence="2 3">
    <name type="scientific">Zopfia rhizophila CBS 207.26</name>
    <dbReference type="NCBI Taxonomy" id="1314779"/>
    <lineage>
        <taxon>Eukaryota</taxon>
        <taxon>Fungi</taxon>
        <taxon>Dikarya</taxon>
        <taxon>Ascomycota</taxon>
        <taxon>Pezizomycotina</taxon>
        <taxon>Dothideomycetes</taxon>
        <taxon>Dothideomycetes incertae sedis</taxon>
        <taxon>Zopfiaceae</taxon>
        <taxon>Zopfia</taxon>
    </lineage>
</organism>
<dbReference type="EMBL" id="ML994629">
    <property type="protein sequence ID" value="KAF2186667.1"/>
    <property type="molecule type" value="Genomic_DNA"/>
</dbReference>
<evidence type="ECO:0000313" key="2">
    <source>
        <dbReference type="EMBL" id="KAF2186667.1"/>
    </source>
</evidence>
<reference evidence="2" key="1">
    <citation type="journal article" date="2020" name="Stud. Mycol.">
        <title>101 Dothideomycetes genomes: a test case for predicting lifestyles and emergence of pathogens.</title>
        <authorList>
            <person name="Haridas S."/>
            <person name="Albert R."/>
            <person name="Binder M."/>
            <person name="Bloem J."/>
            <person name="Labutti K."/>
            <person name="Salamov A."/>
            <person name="Andreopoulos B."/>
            <person name="Baker S."/>
            <person name="Barry K."/>
            <person name="Bills G."/>
            <person name="Bluhm B."/>
            <person name="Cannon C."/>
            <person name="Castanera R."/>
            <person name="Culley D."/>
            <person name="Daum C."/>
            <person name="Ezra D."/>
            <person name="Gonzalez J."/>
            <person name="Henrissat B."/>
            <person name="Kuo A."/>
            <person name="Liang C."/>
            <person name="Lipzen A."/>
            <person name="Lutzoni F."/>
            <person name="Magnuson J."/>
            <person name="Mondo S."/>
            <person name="Nolan M."/>
            <person name="Ohm R."/>
            <person name="Pangilinan J."/>
            <person name="Park H.-J."/>
            <person name="Ramirez L."/>
            <person name="Alfaro M."/>
            <person name="Sun H."/>
            <person name="Tritt A."/>
            <person name="Yoshinaga Y."/>
            <person name="Zwiers L.-H."/>
            <person name="Turgeon B."/>
            <person name="Goodwin S."/>
            <person name="Spatafora J."/>
            <person name="Crous P."/>
            <person name="Grigoriev I."/>
        </authorList>
    </citation>
    <scope>NUCLEOTIDE SEQUENCE</scope>
    <source>
        <strain evidence="2">CBS 207.26</strain>
    </source>
</reference>
<sequence>MGHPARNSCTNYCISKALQSPNTYAPRPQYYLHFNFLMYSLQKHSVTEGKASSLCLSTTGWPDLSTFWDTFLILLSVSSVHTDVATRASAGVRIAIATLEVAEPNLESSGCYSPPHPPPNPKIESTTSSSPVSASTFSMAGPTSPNHVSPSYLRFQPYSNPLLPSSTGRYTFLICKNSTP</sequence>
<feature type="compositionally biased region" description="Low complexity" evidence="1">
    <location>
        <begin position="125"/>
        <end position="138"/>
    </location>
</feature>
<feature type="region of interest" description="Disordered" evidence="1">
    <location>
        <begin position="107"/>
        <end position="142"/>
    </location>
</feature>
<name>A0A6A6E418_9PEZI</name>
<keyword evidence="3" id="KW-1185">Reference proteome</keyword>
<dbReference type="Proteomes" id="UP000800200">
    <property type="component" value="Unassembled WGS sequence"/>
</dbReference>